<evidence type="ECO:0000313" key="3">
    <source>
        <dbReference type="EMBL" id="CAE0024926.1"/>
    </source>
</evidence>
<accession>A0A7S2Z5V3</accession>
<dbReference type="AlphaFoldDB" id="A0A7S2Z5V3"/>
<organism evidence="3">
    <name type="scientific">Chloropicon laureae</name>
    <dbReference type="NCBI Taxonomy" id="464258"/>
    <lineage>
        <taxon>Eukaryota</taxon>
        <taxon>Viridiplantae</taxon>
        <taxon>Chlorophyta</taxon>
        <taxon>Chloropicophyceae</taxon>
        <taxon>Chloropicales</taxon>
        <taxon>Chloropicaceae</taxon>
        <taxon>Chloropicon</taxon>
    </lineage>
</organism>
<dbReference type="InterPro" id="IPR020796">
    <property type="entry name" value="ORC5"/>
</dbReference>
<name>A0A7S2Z5V3_9CHLO</name>
<feature type="region of interest" description="Disordered" evidence="1">
    <location>
        <begin position="182"/>
        <end position="203"/>
    </location>
</feature>
<feature type="domain" description="Origin recognition complex subunit 5 C-terminal" evidence="2">
    <location>
        <begin position="58"/>
        <end position="239"/>
    </location>
</feature>
<dbReference type="PANTHER" id="PTHR12705">
    <property type="entry name" value="ORIGIN RECOGNITION COMPLEX SUBUNIT 5"/>
    <property type="match status" value="1"/>
</dbReference>
<protein>
    <recommendedName>
        <fullName evidence="2">Origin recognition complex subunit 5 C-terminal domain-containing protein</fullName>
    </recommendedName>
</protein>
<dbReference type="InterPro" id="IPR047088">
    <property type="entry name" value="ORC5_C"/>
</dbReference>
<reference evidence="3" key="1">
    <citation type="submission" date="2021-01" db="EMBL/GenBank/DDBJ databases">
        <authorList>
            <person name="Corre E."/>
            <person name="Pelletier E."/>
            <person name="Niang G."/>
            <person name="Scheremetjew M."/>
            <person name="Finn R."/>
            <person name="Kale V."/>
            <person name="Holt S."/>
            <person name="Cochrane G."/>
            <person name="Meng A."/>
            <person name="Brown T."/>
            <person name="Cohen L."/>
        </authorList>
    </citation>
    <scope>NUCLEOTIDE SEQUENCE</scope>
    <source>
        <strain evidence="3">RCC856</strain>
    </source>
</reference>
<dbReference type="GO" id="GO:0003688">
    <property type="term" value="F:DNA replication origin binding"/>
    <property type="evidence" value="ECO:0007669"/>
    <property type="project" value="TreeGrafter"/>
</dbReference>
<gene>
    <name evidence="3" type="ORF">CLAU1311_LOCUS7208</name>
</gene>
<proteinExistence type="predicted"/>
<feature type="compositionally biased region" description="Polar residues" evidence="1">
    <location>
        <begin position="1"/>
        <end position="11"/>
    </location>
</feature>
<evidence type="ECO:0000259" key="2">
    <source>
        <dbReference type="Pfam" id="PF14630"/>
    </source>
</evidence>
<dbReference type="Pfam" id="PF14630">
    <property type="entry name" value="ORC5_C"/>
    <property type="match status" value="1"/>
</dbReference>
<feature type="region of interest" description="Disordered" evidence="1">
    <location>
        <begin position="1"/>
        <end position="39"/>
    </location>
</feature>
<sequence length="242" mass="26320">MRSNGMSNVTLSEFFERDEAGEKGSGKRSRDNGAQAGAEAAVGAASGQVSGSNFAKHLPYMGKLLLLAAYVAGWNPATSDNRLFGRARTQKRRRKDPLLMNKKAQKIQEAKLLGPGTFTVERLLQILKALYKFEGDYFGDPELAHRELESNPKDEDRYLSRKVHCQETYQLVKTFTRASLFSPASCSSSGEMSKSGGGGGGGGGRLDLSGESYRLQCNLKEQAAFKVAKSLGITLSDYLVYA</sequence>
<dbReference type="GO" id="GO:0005664">
    <property type="term" value="C:nuclear origin of replication recognition complex"/>
    <property type="evidence" value="ECO:0007669"/>
    <property type="project" value="TreeGrafter"/>
</dbReference>
<dbReference type="EMBL" id="HBHU01011053">
    <property type="protein sequence ID" value="CAE0024926.1"/>
    <property type="molecule type" value="Transcribed_RNA"/>
</dbReference>
<evidence type="ECO:0000256" key="1">
    <source>
        <dbReference type="SAM" id="MobiDB-lite"/>
    </source>
</evidence>
<dbReference type="GO" id="GO:0006270">
    <property type="term" value="P:DNA replication initiation"/>
    <property type="evidence" value="ECO:0007669"/>
    <property type="project" value="TreeGrafter"/>
</dbReference>
<feature type="compositionally biased region" description="Low complexity" evidence="1">
    <location>
        <begin position="182"/>
        <end position="194"/>
    </location>
</feature>
<dbReference type="PANTHER" id="PTHR12705:SF0">
    <property type="entry name" value="ORIGIN RECOGNITION COMPLEX SUBUNIT 5"/>
    <property type="match status" value="1"/>
</dbReference>
<feature type="compositionally biased region" description="Basic and acidic residues" evidence="1">
    <location>
        <begin position="14"/>
        <end position="31"/>
    </location>
</feature>